<accession>T1CDK2</accession>
<dbReference type="EMBL" id="AUZX01006197">
    <property type="protein sequence ID" value="EQD64830.1"/>
    <property type="molecule type" value="Genomic_DNA"/>
</dbReference>
<evidence type="ECO:0000313" key="1">
    <source>
        <dbReference type="EMBL" id="EQD64830.1"/>
    </source>
</evidence>
<comment type="caution">
    <text evidence="1">The sequence shown here is derived from an EMBL/GenBank/DDBJ whole genome shotgun (WGS) entry which is preliminary data.</text>
</comment>
<organism evidence="1">
    <name type="scientific">mine drainage metagenome</name>
    <dbReference type="NCBI Taxonomy" id="410659"/>
    <lineage>
        <taxon>unclassified sequences</taxon>
        <taxon>metagenomes</taxon>
        <taxon>ecological metagenomes</taxon>
    </lineage>
</organism>
<gene>
    <name evidence="1" type="ORF">B1A_08688</name>
</gene>
<feature type="non-terminal residue" evidence="1">
    <location>
        <position position="88"/>
    </location>
</feature>
<dbReference type="AlphaFoldDB" id="T1CDK2"/>
<sequence>MVGRVDRLRPKQTVEHWKAKGFDFSHILYQPDVGDEIGRFHQIEQDHGIGKSLDMTTLLPLCLPALERGEPVRAELAHPQRQPRGGHA</sequence>
<name>T1CDK2_9ZZZZ</name>
<protein>
    <submittedName>
        <fullName evidence="1">Glutamate synthase (Ferredoxin)</fullName>
    </submittedName>
</protein>
<reference evidence="1" key="1">
    <citation type="submission" date="2013-08" db="EMBL/GenBank/DDBJ databases">
        <authorList>
            <person name="Mendez C."/>
            <person name="Richter M."/>
            <person name="Ferrer M."/>
            <person name="Sanchez J."/>
        </authorList>
    </citation>
    <scope>NUCLEOTIDE SEQUENCE</scope>
</reference>
<reference evidence="1" key="2">
    <citation type="journal article" date="2014" name="ISME J.">
        <title>Microbial stratification in low pH oxic and suboxic macroscopic growths along an acid mine drainage.</title>
        <authorList>
            <person name="Mendez-Garcia C."/>
            <person name="Mesa V."/>
            <person name="Sprenger R.R."/>
            <person name="Richter M."/>
            <person name="Diez M.S."/>
            <person name="Solano J."/>
            <person name="Bargiela R."/>
            <person name="Golyshina O.V."/>
            <person name="Manteca A."/>
            <person name="Ramos J.L."/>
            <person name="Gallego J.R."/>
            <person name="Llorente I."/>
            <person name="Martins Dos Santos V.A."/>
            <person name="Jensen O.N."/>
            <person name="Pelaez A.I."/>
            <person name="Sanchez J."/>
            <person name="Ferrer M."/>
        </authorList>
    </citation>
    <scope>NUCLEOTIDE SEQUENCE</scope>
</reference>
<proteinExistence type="predicted"/>